<feature type="compositionally biased region" description="Basic and acidic residues" evidence="1">
    <location>
        <begin position="99"/>
        <end position="109"/>
    </location>
</feature>
<dbReference type="InterPro" id="IPR009072">
    <property type="entry name" value="Histone-fold"/>
</dbReference>
<dbReference type="GO" id="GO:0046982">
    <property type="term" value="F:protein heterodimerization activity"/>
    <property type="evidence" value="ECO:0007669"/>
    <property type="project" value="InterPro"/>
</dbReference>
<dbReference type="AlphaFoldDB" id="A0A0C3GRU9"/>
<dbReference type="InParanoid" id="A0A0C3GRU9"/>
<keyword evidence="3" id="KW-1185">Reference proteome</keyword>
<dbReference type="Gene3D" id="1.10.20.10">
    <property type="entry name" value="Histone, subunit A"/>
    <property type="match status" value="1"/>
</dbReference>
<dbReference type="SUPFAM" id="SSF47113">
    <property type="entry name" value="Histone-fold"/>
    <property type="match status" value="1"/>
</dbReference>
<evidence type="ECO:0000256" key="1">
    <source>
        <dbReference type="SAM" id="MobiDB-lite"/>
    </source>
</evidence>
<sequence length="109" mass="12278">MPCCHELFIQYLAQQGQSVVKSEQKPHQNIQYRDLSSAVAYHDNLKFLADVIPRTVPFKQVDGESKPGLARRPLIGAPCMVDDIDDGAAADPNTQQEESEPRPEWVVRF</sequence>
<evidence type="ECO:0000313" key="2">
    <source>
        <dbReference type="EMBL" id="KIM93176.1"/>
    </source>
</evidence>
<accession>A0A0C3GRU9</accession>
<organism evidence="2 3">
    <name type="scientific">Oidiodendron maius (strain Zn)</name>
    <dbReference type="NCBI Taxonomy" id="913774"/>
    <lineage>
        <taxon>Eukaryota</taxon>
        <taxon>Fungi</taxon>
        <taxon>Dikarya</taxon>
        <taxon>Ascomycota</taxon>
        <taxon>Pezizomycotina</taxon>
        <taxon>Leotiomycetes</taxon>
        <taxon>Leotiomycetes incertae sedis</taxon>
        <taxon>Myxotrichaceae</taxon>
        <taxon>Oidiodendron</taxon>
    </lineage>
</organism>
<dbReference type="STRING" id="913774.A0A0C3GRU9"/>
<reference evidence="3" key="2">
    <citation type="submission" date="2015-01" db="EMBL/GenBank/DDBJ databases">
        <title>Evolutionary Origins and Diversification of the Mycorrhizal Mutualists.</title>
        <authorList>
            <consortium name="DOE Joint Genome Institute"/>
            <consortium name="Mycorrhizal Genomics Consortium"/>
            <person name="Kohler A."/>
            <person name="Kuo A."/>
            <person name="Nagy L.G."/>
            <person name="Floudas D."/>
            <person name="Copeland A."/>
            <person name="Barry K.W."/>
            <person name="Cichocki N."/>
            <person name="Veneault-Fourrey C."/>
            <person name="LaButti K."/>
            <person name="Lindquist E.A."/>
            <person name="Lipzen A."/>
            <person name="Lundell T."/>
            <person name="Morin E."/>
            <person name="Murat C."/>
            <person name="Riley R."/>
            <person name="Ohm R."/>
            <person name="Sun H."/>
            <person name="Tunlid A."/>
            <person name="Henrissat B."/>
            <person name="Grigoriev I.V."/>
            <person name="Hibbett D.S."/>
            <person name="Martin F."/>
        </authorList>
    </citation>
    <scope>NUCLEOTIDE SEQUENCE [LARGE SCALE GENOMIC DNA]</scope>
    <source>
        <strain evidence="3">Zn</strain>
    </source>
</reference>
<gene>
    <name evidence="2" type="ORF">OIDMADRAFT_35968</name>
</gene>
<dbReference type="OrthoDB" id="636685at2759"/>
<dbReference type="EMBL" id="KN832898">
    <property type="protein sequence ID" value="KIM93176.1"/>
    <property type="molecule type" value="Genomic_DNA"/>
</dbReference>
<evidence type="ECO:0000313" key="3">
    <source>
        <dbReference type="Proteomes" id="UP000054321"/>
    </source>
</evidence>
<protein>
    <recommendedName>
        <fullName evidence="4">Transcription factor CBF/NF-Y/archaeal histone domain-containing protein</fullName>
    </recommendedName>
</protein>
<reference evidence="2 3" key="1">
    <citation type="submission" date="2014-04" db="EMBL/GenBank/DDBJ databases">
        <authorList>
            <consortium name="DOE Joint Genome Institute"/>
            <person name="Kuo A."/>
            <person name="Martino E."/>
            <person name="Perotto S."/>
            <person name="Kohler A."/>
            <person name="Nagy L.G."/>
            <person name="Floudas D."/>
            <person name="Copeland A."/>
            <person name="Barry K.W."/>
            <person name="Cichocki N."/>
            <person name="Veneault-Fourrey C."/>
            <person name="LaButti K."/>
            <person name="Lindquist E.A."/>
            <person name="Lipzen A."/>
            <person name="Lundell T."/>
            <person name="Morin E."/>
            <person name="Murat C."/>
            <person name="Sun H."/>
            <person name="Tunlid A."/>
            <person name="Henrissat B."/>
            <person name="Grigoriev I.V."/>
            <person name="Hibbett D.S."/>
            <person name="Martin F."/>
            <person name="Nordberg H.P."/>
            <person name="Cantor M.N."/>
            <person name="Hua S.X."/>
        </authorList>
    </citation>
    <scope>NUCLEOTIDE SEQUENCE [LARGE SCALE GENOMIC DNA]</scope>
    <source>
        <strain evidence="2 3">Zn</strain>
    </source>
</reference>
<evidence type="ECO:0008006" key="4">
    <source>
        <dbReference type="Google" id="ProtNLM"/>
    </source>
</evidence>
<proteinExistence type="predicted"/>
<dbReference type="Proteomes" id="UP000054321">
    <property type="component" value="Unassembled WGS sequence"/>
</dbReference>
<name>A0A0C3GRU9_OIDMZ</name>
<feature type="region of interest" description="Disordered" evidence="1">
    <location>
        <begin position="81"/>
        <end position="109"/>
    </location>
</feature>
<dbReference type="HOGENOM" id="CLU_2184723_0_0_1"/>